<accession>B0YE19</accession>
<name>B0YE19_ASPFC</name>
<organism evidence="1 2">
    <name type="scientific">Aspergillus fumigatus (strain CBS 144.89 / FGSC A1163 / CEA10)</name>
    <name type="common">Neosartorya fumigata</name>
    <dbReference type="NCBI Taxonomy" id="451804"/>
    <lineage>
        <taxon>Eukaryota</taxon>
        <taxon>Fungi</taxon>
        <taxon>Dikarya</taxon>
        <taxon>Ascomycota</taxon>
        <taxon>Pezizomycotina</taxon>
        <taxon>Eurotiomycetes</taxon>
        <taxon>Eurotiomycetidae</taxon>
        <taxon>Eurotiales</taxon>
        <taxon>Aspergillaceae</taxon>
        <taxon>Aspergillus</taxon>
        <taxon>Aspergillus subgen. Fumigati</taxon>
    </lineage>
</organism>
<dbReference type="Gene3D" id="3.40.220.10">
    <property type="entry name" value="Leucine Aminopeptidase, subunit E, domain 1"/>
    <property type="match status" value="1"/>
</dbReference>
<dbReference type="InterPro" id="IPR043472">
    <property type="entry name" value="Macro_dom-like"/>
</dbReference>
<sequence length="156" mass="17330">MYHVSILAIRQHYNNMTANTTTTIANIPEIILLCHDADFITAFQTARNSTGPIIFDLIVSPANSYGRLDGGFYDAISLAFSPRDDYEALTRSAAGAIREMARIRAPPSPPAGTCTLVQFPILLEQNSRRCAWVAVCSTMWEPMNVVWDREAVYESV</sequence>
<dbReference type="SUPFAM" id="SSF52949">
    <property type="entry name" value="Macro domain-like"/>
    <property type="match status" value="1"/>
</dbReference>
<dbReference type="HOGENOM" id="CLU_1686141_0_0_1"/>
<dbReference type="VEuPathDB" id="FungiDB:AFUB_097540"/>
<dbReference type="EMBL" id="DS499602">
    <property type="protein sequence ID" value="EDP47903.1"/>
    <property type="molecule type" value="Genomic_DNA"/>
</dbReference>
<dbReference type="AlphaFoldDB" id="B0YE19"/>
<evidence type="ECO:0000313" key="2">
    <source>
        <dbReference type="Proteomes" id="UP000001699"/>
    </source>
</evidence>
<dbReference type="Proteomes" id="UP000001699">
    <property type="component" value="Unassembled WGS sequence"/>
</dbReference>
<proteinExistence type="predicted"/>
<gene>
    <name evidence="1" type="ORF">AFUB_097540</name>
</gene>
<reference evidence="1 2" key="1">
    <citation type="journal article" date="2008" name="PLoS Genet.">
        <title>Genomic islands in the pathogenic filamentous fungus Aspergillus fumigatus.</title>
        <authorList>
            <person name="Fedorova N.D."/>
            <person name="Khaldi N."/>
            <person name="Joardar V.S."/>
            <person name="Maiti R."/>
            <person name="Amedeo P."/>
            <person name="Anderson M.J."/>
            <person name="Crabtree J."/>
            <person name="Silva J.C."/>
            <person name="Badger J.H."/>
            <person name="Albarraq A."/>
            <person name="Angiuoli S."/>
            <person name="Bussey H."/>
            <person name="Bowyer P."/>
            <person name="Cotty P.J."/>
            <person name="Dyer P.S."/>
            <person name="Egan A."/>
            <person name="Galens K."/>
            <person name="Fraser-Liggett C.M."/>
            <person name="Haas B.J."/>
            <person name="Inman J.M."/>
            <person name="Kent R."/>
            <person name="Lemieux S."/>
            <person name="Malavazi I."/>
            <person name="Orvis J."/>
            <person name="Roemer T."/>
            <person name="Ronning C.M."/>
            <person name="Sundaram J.P."/>
            <person name="Sutton G."/>
            <person name="Turner G."/>
            <person name="Venter J.C."/>
            <person name="White O.R."/>
            <person name="Whitty B.R."/>
            <person name="Youngman P."/>
            <person name="Wolfe K.H."/>
            <person name="Goldman G.H."/>
            <person name="Wortman J.R."/>
            <person name="Jiang B."/>
            <person name="Denning D.W."/>
            <person name="Nierman W.C."/>
        </authorList>
    </citation>
    <scope>NUCLEOTIDE SEQUENCE [LARGE SCALE GENOMIC DNA]</scope>
    <source>
        <strain evidence="2">CBS 144.89 / FGSC A1163 / CEA10</strain>
    </source>
</reference>
<protein>
    <submittedName>
        <fullName evidence="1">Uncharacterized protein</fullName>
    </submittedName>
</protein>
<evidence type="ECO:0000313" key="1">
    <source>
        <dbReference type="EMBL" id="EDP47903.1"/>
    </source>
</evidence>
<keyword evidence="2" id="KW-1185">Reference proteome</keyword>